<sequence>MLMKYILERKPKFLLCCSVIILFYLPLYAQLTQRVITVTRSSMDIPGLAKTIAAQTGVAYSLNMQNTSLKKYVHLKPGKWKLEDVMKEVQAQVGLNYKILGDHILFTDYKPVKKIDSVPVNKPENIQVAKPANKAGHTSAKPFTKVVKPSSPKERPATAVNISEGLPIASSPVLILTSLHTDYKVTPPAMHVKLVQVASREQNPLNANRISKKESRHFELPGWTSPLAAIGVTANDIVYLSATAKAGIQYVYGIGSLGFSSRGMRIRYGAGIRVPLDEDNALHAEFTTGTFSRNYSDTIKPATKILERLNSYGLSWSTTMSGRLQLQLELNYSTLKKSGDSSLSSVPAESNYFGYGKALYRTKISAVTNNGQQTSWIGARISLFYNLRRK</sequence>
<evidence type="ECO:0000256" key="1">
    <source>
        <dbReference type="SAM" id="MobiDB-lite"/>
    </source>
</evidence>
<evidence type="ECO:0000313" key="3">
    <source>
        <dbReference type="Proteomes" id="UP000183788"/>
    </source>
</evidence>
<name>A0A1K1LUQ6_9BACT</name>
<dbReference type="AlphaFoldDB" id="A0A1K1LUQ6"/>
<gene>
    <name evidence="2" type="ORF">SAMN05661012_00229</name>
</gene>
<evidence type="ECO:0000313" key="2">
    <source>
        <dbReference type="EMBL" id="SFW14607.1"/>
    </source>
</evidence>
<dbReference type="EMBL" id="FPIZ01000001">
    <property type="protein sequence ID" value="SFW14607.1"/>
    <property type="molecule type" value="Genomic_DNA"/>
</dbReference>
<protein>
    <recommendedName>
        <fullName evidence="4">Secretin and TonB N terminus short domain-containing protein</fullName>
    </recommendedName>
</protein>
<reference evidence="2 3" key="1">
    <citation type="submission" date="2016-11" db="EMBL/GenBank/DDBJ databases">
        <authorList>
            <person name="Jaros S."/>
            <person name="Januszkiewicz K."/>
            <person name="Wedrychowicz H."/>
        </authorList>
    </citation>
    <scope>NUCLEOTIDE SEQUENCE [LARGE SCALE GENOMIC DNA]</scope>
    <source>
        <strain evidence="2 3">DSM 784</strain>
    </source>
</reference>
<accession>A0A1K1LUQ6</accession>
<evidence type="ECO:0008006" key="4">
    <source>
        <dbReference type="Google" id="ProtNLM"/>
    </source>
</evidence>
<proteinExistence type="predicted"/>
<dbReference type="Proteomes" id="UP000183788">
    <property type="component" value="Unassembled WGS sequence"/>
</dbReference>
<dbReference type="STRING" id="1004.SAMN05661012_00229"/>
<organism evidence="2 3">
    <name type="scientific">Chitinophaga sancti</name>
    <dbReference type="NCBI Taxonomy" id="1004"/>
    <lineage>
        <taxon>Bacteria</taxon>
        <taxon>Pseudomonadati</taxon>
        <taxon>Bacteroidota</taxon>
        <taxon>Chitinophagia</taxon>
        <taxon>Chitinophagales</taxon>
        <taxon>Chitinophagaceae</taxon>
        <taxon>Chitinophaga</taxon>
    </lineage>
</organism>
<feature type="region of interest" description="Disordered" evidence="1">
    <location>
        <begin position="130"/>
        <end position="159"/>
    </location>
</feature>